<dbReference type="Gene3D" id="3.40.50.150">
    <property type="entry name" value="Vaccinia Virus protein VP39"/>
    <property type="match status" value="1"/>
</dbReference>
<reference evidence="1 2" key="1">
    <citation type="submission" date="2016-08" db="EMBL/GenBank/DDBJ databases">
        <title>Evolution of the type three secretion system and type three effector repertoires in Xanthomonas.</title>
        <authorList>
            <person name="Merda D."/>
            <person name="Briand M."/>
            <person name="Bosis E."/>
            <person name="Rousseau C."/>
            <person name="Portier P."/>
            <person name="Jacques M.-A."/>
            <person name="Fischer-Le Saux M."/>
        </authorList>
    </citation>
    <scope>NUCLEOTIDE SEQUENCE [LARGE SCALE GENOMIC DNA]</scope>
    <source>
        <strain evidence="1 2">CFBP 4691</strain>
    </source>
</reference>
<keyword evidence="2" id="KW-1185">Reference proteome</keyword>
<protein>
    <submittedName>
        <fullName evidence="1">Methyltransferase type 12</fullName>
    </submittedName>
</protein>
<keyword evidence="1" id="KW-0489">Methyltransferase</keyword>
<name>A0A2S6ZK79_9XANT</name>
<dbReference type="Pfam" id="PF13489">
    <property type="entry name" value="Methyltransf_23"/>
    <property type="match status" value="1"/>
</dbReference>
<dbReference type="InterPro" id="IPR029063">
    <property type="entry name" value="SAM-dependent_MTases_sf"/>
</dbReference>
<accession>A0A2S6ZK79</accession>
<dbReference type="Proteomes" id="UP000239898">
    <property type="component" value="Unassembled WGS sequence"/>
</dbReference>
<organism evidence="1 2">
    <name type="scientific">Xanthomonas theicola</name>
    <dbReference type="NCBI Taxonomy" id="56464"/>
    <lineage>
        <taxon>Bacteria</taxon>
        <taxon>Pseudomonadati</taxon>
        <taxon>Pseudomonadota</taxon>
        <taxon>Gammaproteobacteria</taxon>
        <taxon>Lysobacterales</taxon>
        <taxon>Lysobacteraceae</taxon>
        <taxon>Xanthomonas</taxon>
    </lineage>
</organism>
<proteinExistence type="predicted"/>
<sequence>MHRQATPIGADLAPDDGRCRCCGGTQAQRSVWPEVYLGAGQELRRCGLCAAAYLAPDFSDAALARFYAHDYRLLFPMEAPWRSEARFFAWRGDCLLAQRRLRRISPDLPHGARVFEMGSGFGAFLGAAAAARADLRLSACEPDLAHRARLLDGAAVRFLPQLHALADASVDALVAFHVLEHLPDPRAFLGTLVRVLAPGGQAWIEVPDVMSDWRSRNYVHPAHLSYFSAALLQRLALAAGLEVVRCGPCPGGGALAENLWAQLRRPLRARAATPLAAATAQELRLLDARLDSVPWRARDRLRRLLKRAVVRMFGSGLPGELQRWRGRRRVLEEERDALP</sequence>
<dbReference type="EMBL" id="MIGX01000007">
    <property type="protein sequence ID" value="PPT92658.1"/>
    <property type="molecule type" value="Genomic_DNA"/>
</dbReference>
<keyword evidence="1" id="KW-0808">Transferase</keyword>
<comment type="caution">
    <text evidence="1">The sequence shown here is derived from an EMBL/GenBank/DDBJ whole genome shotgun (WGS) entry which is preliminary data.</text>
</comment>
<dbReference type="RefSeq" id="WP_128419093.1">
    <property type="nucleotide sequence ID" value="NZ_CP049017.1"/>
</dbReference>
<dbReference type="AlphaFoldDB" id="A0A2S6ZK79"/>
<evidence type="ECO:0000313" key="2">
    <source>
        <dbReference type="Proteomes" id="UP000239898"/>
    </source>
</evidence>
<dbReference type="OrthoDB" id="9815644at2"/>
<gene>
    <name evidence="1" type="ORF">XthCFBP4691_03190</name>
</gene>
<dbReference type="GO" id="GO:0008168">
    <property type="term" value="F:methyltransferase activity"/>
    <property type="evidence" value="ECO:0007669"/>
    <property type="project" value="UniProtKB-KW"/>
</dbReference>
<dbReference type="GO" id="GO:0032259">
    <property type="term" value="P:methylation"/>
    <property type="evidence" value="ECO:0007669"/>
    <property type="project" value="UniProtKB-KW"/>
</dbReference>
<evidence type="ECO:0000313" key="1">
    <source>
        <dbReference type="EMBL" id="PPT92658.1"/>
    </source>
</evidence>
<dbReference type="SUPFAM" id="SSF53335">
    <property type="entry name" value="S-adenosyl-L-methionine-dependent methyltransferases"/>
    <property type="match status" value="1"/>
</dbReference>